<proteinExistence type="predicted"/>
<evidence type="ECO:0000313" key="1">
    <source>
        <dbReference type="EMBL" id="AFX98777.1"/>
    </source>
</evidence>
<evidence type="ECO:0000313" key="2">
    <source>
        <dbReference type="Proteomes" id="UP000010077"/>
    </source>
</evidence>
<name>K7YMN2_9PROT</name>
<keyword evidence="2" id="KW-1185">Reference proteome</keyword>
<dbReference type="AlphaFoldDB" id="K7YMN2"/>
<dbReference type="Proteomes" id="UP000010077">
    <property type="component" value="Chromosome"/>
</dbReference>
<gene>
    <name evidence="1" type="ORF">A1OE_586</name>
</gene>
<dbReference type="HOGENOM" id="CLU_3197390_0_0_5"/>
<dbReference type="EMBL" id="CP003539">
    <property type="protein sequence ID" value="AFX98777.1"/>
    <property type="molecule type" value="Genomic_DNA"/>
</dbReference>
<accession>K7YMN2</accession>
<protein>
    <submittedName>
        <fullName evidence="1">Uncharacterized protein</fullName>
    </submittedName>
</protein>
<organism evidence="1 2">
    <name type="scientific">Candidatus Endolissoclinum faulkneri L2</name>
    <dbReference type="NCBI Taxonomy" id="1193729"/>
    <lineage>
        <taxon>Bacteria</taxon>
        <taxon>Pseudomonadati</taxon>
        <taxon>Pseudomonadota</taxon>
        <taxon>Alphaproteobacteria</taxon>
        <taxon>Rhodospirillales</taxon>
        <taxon>Rhodospirillaceae</taxon>
        <taxon>Candidatus Endolissoclinum</taxon>
    </lineage>
</organism>
<reference evidence="1 2" key="1">
    <citation type="journal article" date="2012" name="Proc. Natl. Acad. Sci. U.S.A.">
        <title>Genome streamlining and chemical defense in a coral reef symbiosis.</title>
        <authorList>
            <person name="Kwan J.C."/>
            <person name="Donia M.S."/>
            <person name="Han A.W."/>
            <person name="Hirose E."/>
            <person name="Haygood M.G."/>
            <person name="Schmidt E.W."/>
        </authorList>
    </citation>
    <scope>NUCLEOTIDE SEQUENCE [LARGE SCALE GENOMIC DNA]</scope>
    <source>
        <strain evidence="1 2">L2</strain>
    </source>
</reference>
<dbReference type="KEGG" id="thal:A1OE_586"/>
<sequence length="45" mass="5354">MNILLLNYFDQAIRIKFLFLCGLIHNTLLNLVKINYANIFIENQQ</sequence>